<organism evidence="2 3">
    <name type="scientific">Holothuria leucospilota</name>
    <name type="common">Black long sea cucumber</name>
    <name type="synonym">Mertensiothuria leucospilota</name>
    <dbReference type="NCBI Taxonomy" id="206669"/>
    <lineage>
        <taxon>Eukaryota</taxon>
        <taxon>Metazoa</taxon>
        <taxon>Echinodermata</taxon>
        <taxon>Eleutherozoa</taxon>
        <taxon>Echinozoa</taxon>
        <taxon>Holothuroidea</taxon>
        <taxon>Aspidochirotacea</taxon>
        <taxon>Aspidochirotida</taxon>
        <taxon>Holothuriidae</taxon>
        <taxon>Holothuria</taxon>
    </lineage>
</organism>
<dbReference type="InterPro" id="IPR011010">
    <property type="entry name" value="DNA_brk_join_enz"/>
</dbReference>
<evidence type="ECO:0000313" key="2">
    <source>
        <dbReference type="EMBL" id="KAJ8034114.1"/>
    </source>
</evidence>
<dbReference type="GO" id="GO:0003677">
    <property type="term" value="F:DNA binding"/>
    <property type="evidence" value="ECO:0007669"/>
    <property type="project" value="InterPro"/>
</dbReference>
<feature type="compositionally biased region" description="Acidic residues" evidence="1">
    <location>
        <begin position="599"/>
        <end position="626"/>
    </location>
</feature>
<protein>
    <submittedName>
        <fullName evidence="2">Uncharacterized protein</fullName>
    </submittedName>
</protein>
<sequence length="706" mass="80352">MEGGLTVNPKCYFVHDDGPDNVSSDDDCEDTNEPFVVTSQSGAYRKWDKYSYCLFCDVRQTKLLRHCRTIHPKEIEVARALALEEDNQKEAADKIWTKVRNLGNHHHNKEVFAGKCFDLVVKKRPTKGKKVRIQKYVPCLDCFGYYHCKTLWSHRKICPLRSKTSPKKARHVKEGRALLPTAGNISKPLKVVLDRMTPDDITLIAKADVDIVNVGNKVFEESNSSRRGDLVREKMRSLAKLLKVTRDSNKKISAAADLVTPWAFNTTVNGARFLSGYNEETQEHERYSDALHMGYAVKDLALIVRGRYIKEGIKDKATEVDEFLKLKEIEWKSKVSSSALRQRGEQSWKKPKILPLTSDCMKFSKFLHEKETSLKDAIKKNGTDVQSYKELAKVTASQIVFFNRRRPREVESITIEEYLKQVREGHEIQDEVQMSMTTAEKIAMGRLTLLMVRGKRGRGVPVLLTKDMRESIDILIDFNQKHNSHQKFIFSRVSESATTPLRAYDCMTEMANQANLDQPEHIRTTKLRKQIATVTQVLGLKENELEQLANHMGHDIKIHREYYRLPQECLMLAKVSKLLLLADKGELHKFKGKSLDEIDITPEDTVGEEQNESDESESATDTDDVNATEGDSQTDVPGPSSANTTEAGPSGCPSYSTVGRKYNKWTKPQEDFLFSQQIIKKHLKRKTAPGRIEGEFTIKKSKGLAL</sequence>
<accession>A0A9Q1BWZ5</accession>
<dbReference type="SUPFAM" id="SSF56349">
    <property type="entry name" value="DNA breaking-rejoining enzymes"/>
    <property type="match status" value="1"/>
</dbReference>
<dbReference type="EMBL" id="JAIZAY010000010">
    <property type="protein sequence ID" value="KAJ8034114.1"/>
    <property type="molecule type" value="Genomic_DNA"/>
</dbReference>
<reference evidence="2" key="1">
    <citation type="submission" date="2021-10" db="EMBL/GenBank/DDBJ databases">
        <title>Tropical sea cucumber genome reveals ecological adaptation and Cuvierian tubules defense mechanism.</title>
        <authorList>
            <person name="Chen T."/>
        </authorList>
    </citation>
    <scope>NUCLEOTIDE SEQUENCE</scope>
    <source>
        <strain evidence="2">Nanhai2018</strain>
        <tissue evidence="2">Muscle</tissue>
    </source>
</reference>
<evidence type="ECO:0000256" key="1">
    <source>
        <dbReference type="SAM" id="MobiDB-lite"/>
    </source>
</evidence>
<name>A0A9Q1BWZ5_HOLLE</name>
<gene>
    <name evidence="2" type="ORF">HOLleu_20820</name>
</gene>
<dbReference type="Proteomes" id="UP001152320">
    <property type="component" value="Chromosome 10"/>
</dbReference>
<feature type="region of interest" description="Disordered" evidence="1">
    <location>
        <begin position="599"/>
        <end position="655"/>
    </location>
</feature>
<dbReference type="PANTHER" id="PTHR33480">
    <property type="entry name" value="SET DOMAIN-CONTAINING PROTEIN-RELATED"/>
    <property type="match status" value="1"/>
</dbReference>
<comment type="caution">
    <text evidence="2">The sequence shown here is derived from an EMBL/GenBank/DDBJ whole genome shotgun (WGS) entry which is preliminary data.</text>
</comment>
<evidence type="ECO:0000313" key="3">
    <source>
        <dbReference type="Proteomes" id="UP001152320"/>
    </source>
</evidence>
<dbReference type="PANTHER" id="PTHR33480:SF1">
    <property type="entry name" value="TYR RECOMBINASE DOMAIN-CONTAINING PROTEIN"/>
    <property type="match status" value="1"/>
</dbReference>
<feature type="compositionally biased region" description="Polar residues" evidence="1">
    <location>
        <begin position="629"/>
        <end position="655"/>
    </location>
</feature>
<keyword evidence="3" id="KW-1185">Reference proteome</keyword>
<proteinExistence type="predicted"/>
<dbReference type="OrthoDB" id="5376140at2759"/>
<dbReference type="AlphaFoldDB" id="A0A9Q1BWZ5"/>